<dbReference type="AlphaFoldDB" id="A0A151WEX3"/>
<sequence>MTRPFARLLREKFRLRPAKPECSTRETHNPEYMTLPLRKGSNVPVEVTASPFTPFEAEGKVELFVGATNVTANEPLLIANFGKFSLICGMLFSNVNTYRFILPLVLKNEQNEKQRNSIILPLQEVIDASARLSVKLPIKSSNENSCCVVRRASRVVSRRKNYYFYTEFAFPLRKTKRSENRNKEQTSLITNCSEFVARKYLWSGNEIPPLFRHERSSSPEAWLSSSSLLLSSLEVSSHPGRRNGEDQ</sequence>
<dbReference type="EMBL" id="KQ983238">
    <property type="protein sequence ID" value="KYQ46335.1"/>
    <property type="molecule type" value="Genomic_DNA"/>
</dbReference>
<dbReference type="Proteomes" id="UP000075809">
    <property type="component" value="Unassembled WGS sequence"/>
</dbReference>
<name>A0A151WEX3_9HYME</name>
<protein>
    <submittedName>
        <fullName evidence="1">Uncharacterized protein</fullName>
    </submittedName>
</protein>
<reference evidence="1 2" key="1">
    <citation type="submission" date="2015-09" db="EMBL/GenBank/DDBJ databases">
        <title>Trachymyrmex zeteki WGS genome.</title>
        <authorList>
            <person name="Nygaard S."/>
            <person name="Hu H."/>
            <person name="Boomsma J."/>
            <person name="Zhang G."/>
        </authorList>
    </citation>
    <scope>NUCLEOTIDE SEQUENCE [LARGE SCALE GENOMIC DNA]</scope>
    <source>
        <strain evidence="1">Tzet28-1</strain>
        <tissue evidence="1">Whole body</tissue>
    </source>
</reference>
<proteinExistence type="predicted"/>
<keyword evidence="2" id="KW-1185">Reference proteome</keyword>
<accession>A0A151WEX3</accession>
<gene>
    <name evidence="1" type="ORF">ALC60_14757</name>
</gene>
<evidence type="ECO:0000313" key="1">
    <source>
        <dbReference type="EMBL" id="KYQ46335.1"/>
    </source>
</evidence>
<evidence type="ECO:0000313" key="2">
    <source>
        <dbReference type="Proteomes" id="UP000075809"/>
    </source>
</evidence>
<organism evidence="1 2">
    <name type="scientific">Mycetomoellerius zeteki</name>
    <dbReference type="NCBI Taxonomy" id="64791"/>
    <lineage>
        <taxon>Eukaryota</taxon>
        <taxon>Metazoa</taxon>
        <taxon>Ecdysozoa</taxon>
        <taxon>Arthropoda</taxon>
        <taxon>Hexapoda</taxon>
        <taxon>Insecta</taxon>
        <taxon>Pterygota</taxon>
        <taxon>Neoptera</taxon>
        <taxon>Endopterygota</taxon>
        <taxon>Hymenoptera</taxon>
        <taxon>Apocrita</taxon>
        <taxon>Aculeata</taxon>
        <taxon>Formicoidea</taxon>
        <taxon>Formicidae</taxon>
        <taxon>Myrmicinae</taxon>
        <taxon>Mycetomoellerius</taxon>
    </lineage>
</organism>